<dbReference type="Gene3D" id="3.20.20.80">
    <property type="entry name" value="Glycosidases"/>
    <property type="match status" value="1"/>
</dbReference>
<evidence type="ECO:0000256" key="8">
    <source>
        <dbReference type="PIRSR" id="PIRSR601554-1"/>
    </source>
</evidence>
<evidence type="ECO:0000256" key="4">
    <source>
        <dbReference type="ARBA" id="ARBA00022801"/>
    </source>
</evidence>
<name>A0AAN7PME8_9MYRT</name>
<dbReference type="Proteomes" id="UP001345219">
    <property type="component" value="Chromosome 16"/>
</dbReference>
<evidence type="ECO:0000256" key="5">
    <source>
        <dbReference type="ARBA" id="ARBA00023277"/>
    </source>
</evidence>
<dbReference type="AlphaFoldDB" id="A0AAN7PME8"/>
<dbReference type="InterPro" id="IPR017853">
    <property type="entry name" value="GH"/>
</dbReference>
<dbReference type="PANTHER" id="PTHR31352:SF58">
    <property type="entry name" value="BETA-AMYLASE 2, CHLOROPLASTIC"/>
    <property type="match status" value="1"/>
</dbReference>
<accession>A0AAN7PME8</accession>
<feature type="active site" description="Proton acceptor" evidence="8">
    <location>
        <position position="484"/>
    </location>
</feature>
<keyword evidence="6 10" id="KW-0326">Glycosidase</keyword>
<comment type="caution">
    <text evidence="11">The sequence shown here is derived from an EMBL/GenBank/DDBJ whole genome shotgun (WGS) entry which is preliminary data.</text>
</comment>
<dbReference type="PRINTS" id="PR00750">
    <property type="entry name" value="BETAAMYLASE"/>
</dbReference>
<dbReference type="PANTHER" id="PTHR31352">
    <property type="entry name" value="BETA-AMYLASE 1, CHLOROPLASTIC"/>
    <property type="match status" value="1"/>
</dbReference>
<comment type="similarity">
    <text evidence="2 10">Belongs to the glycosyl hydrolase 14 family.</text>
</comment>
<feature type="binding site" evidence="9">
    <location>
        <begin position="485"/>
        <end position="486"/>
    </location>
    <ligand>
        <name>substrate</name>
    </ligand>
</feature>
<feature type="binding site" evidence="9">
    <location>
        <position position="203"/>
    </location>
    <ligand>
        <name>substrate</name>
    </ligand>
</feature>
<feature type="binding site" evidence="9">
    <location>
        <position position="401"/>
    </location>
    <ligand>
        <name>substrate</name>
    </ligand>
</feature>
<evidence type="ECO:0000256" key="3">
    <source>
        <dbReference type="ARBA" id="ARBA00012594"/>
    </source>
</evidence>
<feature type="binding site" evidence="9">
    <location>
        <position position="155"/>
    </location>
    <ligand>
        <name>substrate</name>
    </ligand>
</feature>
<dbReference type="FunFam" id="3.20.20.80:FF:000066">
    <property type="entry name" value="Beta-amylase"/>
    <property type="match status" value="1"/>
</dbReference>
<dbReference type="GO" id="GO:0000272">
    <property type="term" value="P:polysaccharide catabolic process"/>
    <property type="evidence" value="ECO:0007669"/>
    <property type="project" value="UniProtKB-KW"/>
</dbReference>
<dbReference type="SUPFAM" id="SSF51445">
    <property type="entry name" value="(Trans)glycosidases"/>
    <property type="match status" value="1"/>
</dbReference>
<evidence type="ECO:0000256" key="1">
    <source>
        <dbReference type="ARBA" id="ARBA00000546"/>
    </source>
</evidence>
<keyword evidence="5 10" id="KW-0119">Carbohydrate metabolism</keyword>
<evidence type="ECO:0000256" key="6">
    <source>
        <dbReference type="ARBA" id="ARBA00023295"/>
    </source>
</evidence>
<proteinExistence type="inferred from homology"/>
<evidence type="ECO:0000256" key="9">
    <source>
        <dbReference type="PIRSR" id="PIRSR601554-2"/>
    </source>
</evidence>
<comment type="catalytic activity">
    <reaction evidence="1 10">
        <text>Hydrolysis of (1-&gt;4)-alpha-D-glucosidic linkages in polysaccharides so as to remove successive maltose units from the non-reducing ends of the chains.</text>
        <dbReference type="EC" id="3.2.1.2"/>
    </reaction>
</comment>
<dbReference type="InterPro" id="IPR001554">
    <property type="entry name" value="Glyco_hydro_14"/>
</dbReference>
<dbReference type="InterPro" id="IPR001371">
    <property type="entry name" value="Glyco_hydro_14B_pln"/>
</dbReference>
<feature type="binding site" evidence="9">
    <location>
        <position position="195"/>
    </location>
    <ligand>
        <name>substrate</name>
    </ligand>
</feature>
<gene>
    <name evidence="11" type="ORF">SAY87_020465</name>
</gene>
<feature type="binding site" evidence="9">
    <location>
        <position position="520"/>
    </location>
    <ligand>
        <name>substrate</name>
    </ligand>
</feature>
<keyword evidence="7 10" id="KW-0624">Polysaccharide degradation</keyword>
<reference evidence="11 12" key="1">
    <citation type="journal article" date="2023" name="Hortic Res">
        <title>Pangenome of water caltrop reveals structural variations and asymmetric subgenome divergence after allopolyploidization.</title>
        <authorList>
            <person name="Zhang X."/>
            <person name="Chen Y."/>
            <person name="Wang L."/>
            <person name="Yuan Y."/>
            <person name="Fang M."/>
            <person name="Shi L."/>
            <person name="Lu R."/>
            <person name="Comes H.P."/>
            <person name="Ma Y."/>
            <person name="Chen Y."/>
            <person name="Huang G."/>
            <person name="Zhou Y."/>
            <person name="Zheng Z."/>
            <person name="Qiu Y."/>
        </authorList>
    </citation>
    <scope>NUCLEOTIDE SEQUENCE [LARGE SCALE GENOMIC DNA]</scope>
    <source>
        <tissue evidence="11">Roots</tissue>
    </source>
</reference>
<feature type="binding site" evidence="9">
    <location>
        <position position="396"/>
    </location>
    <ligand>
        <name>substrate</name>
    </ligand>
</feature>
<dbReference type="GO" id="GO:0016161">
    <property type="term" value="F:beta-amylase activity"/>
    <property type="evidence" value="ECO:0007669"/>
    <property type="project" value="UniProtKB-EC"/>
</dbReference>
<protein>
    <recommendedName>
        <fullName evidence="3 10">Beta-amylase</fullName>
        <ecNumber evidence="3 10">3.2.1.2</ecNumber>
    </recommendedName>
</protein>
<dbReference type="PRINTS" id="PR00842">
    <property type="entry name" value="GLHYDLASE14B"/>
</dbReference>
<feature type="active site" description="Proton donor" evidence="8">
    <location>
        <position position="288"/>
    </location>
</feature>
<dbReference type="Pfam" id="PF01373">
    <property type="entry name" value="Glyco_hydro_14"/>
    <property type="match status" value="1"/>
</dbReference>
<keyword evidence="4 10" id="KW-0378">Hydrolase</keyword>
<dbReference type="EC" id="3.2.1.2" evidence="3 10"/>
<evidence type="ECO:0000313" key="11">
    <source>
        <dbReference type="EMBL" id="KAK4751667.1"/>
    </source>
</evidence>
<evidence type="ECO:0000256" key="2">
    <source>
        <dbReference type="ARBA" id="ARBA00005652"/>
    </source>
</evidence>
<evidence type="ECO:0000256" key="10">
    <source>
        <dbReference type="RuleBase" id="RU000509"/>
    </source>
</evidence>
<feature type="binding site" evidence="9">
    <location>
        <position position="443"/>
    </location>
    <ligand>
        <name>substrate</name>
    </ligand>
</feature>
<organism evidence="11 12">
    <name type="scientific">Trapa incisa</name>
    <dbReference type="NCBI Taxonomy" id="236973"/>
    <lineage>
        <taxon>Eukaryota</taxon>
        <taxon>Viridiplantae</taxon>
        <taxon>Streptophyta</taxon>
        <taxon>Embryophyta</taxon>
        <taxon>Tracheophyta</taxon>
        <taxon>Spermatophyta</taxon>
        <taxon>Magnoliopsida</taxon>
        <taxon>eudicotyledons</taxon>
        <taxon>Gunneridae</taxon>
        <taxon>Pentapetalae</taxon>
        <taxon>rosids</taxon>
        <taxon>malvids</taxon>
        <taxon>Myrtales</taxon>
        <taxon>Lythraceae</taxon>
        <taxon>Trapa</taxon>
    </lineage>
</organism>
<evidence type="ECO:0000256" key="7">
    <source>
        <dbReference type="ARBA" id="ARBA00023326"/>
    </source>
</evidence>
<keyword evidence="12" id="KW-1185">Reference proteome</keyword>
<evidence type="ECO:0000313" key="12">
    <source>
        <dbReference type="Proteomes" id="UP001345219"/>
    </source>
</evidence>
<dbReference type="EMBL" id="JAXIOK010000016">
    <property type="protein sequence ID" value="KAK4751667.1"/>
    <property type="molecule type" value="Genomic_DNA"/>
</dbReference>
<sequence>MVAPLSLHLFNGVRGPSAGYPMAPPSLNSVAWSFPHSIRVAHNYCSRSSLKCYFDRPQSYMLARNARLRIRAMVRDIDEDHAPTDAISDIVENVEAVARKTKIPERDFSGTAYVPVYVMLPLGVINRDCELVNPDSLLDQLKILKSVNVDGVMVDCWWGIVEDDAPQSYNWKGYRQLFQMVRDLKLKLQVVMSFHECGGNTGDDVHIPLPSWVNEIGTKNPHIFFTDREGRHNSECLTWGIDKERVLRGRTAVEVYFDYMRSFRVEFDDFFNDGIISEIEIGLGPCGELRYPSYPAKQGWEYPGIGEFQCYDEYLMRSLKIAAELRGHTFWGRGPDNAGSYNSRPHETGFFRDGGDYDSYYGRFFLNWYSQVLIDHGDRVLALANLAFEGSCIAAKLSGIHWWYKTASHAAELTAGFYNPGNRDGYAPIAAMLKKHETAMNFTCVELRTMDQHEDFPEALADPEGLVWQVLNAAWDVSIPVASENALPCYDREGYNKILENAKPRNDPDRRHLSAFTYLRLSQVLMEESNFMEFERFVKRMHGEAVSDLETGME</sequence>